<comment type="caution">
    <text evidence="2">The sequence shown here is derived from an EMBL/GenBank/DDBJ whole genome shotgun (WGS) entry which is preliminary data.</text>
</comment>
<dbReference type="EMBL" id="BAABHM010000016">
    <property type="protein sequence ID" value="GAA4710870.1"/>
    <property type="molecule type" value="Genomic_DNA"/>
</dbReference>
<dbReference type="InterPro" id="IPR024747">
    <property type="entry name" value="Pyridox_Oxase-rel"/>
</dbReference>
<name>A0ABP8XMN1_9MICO</name>
<evidence type="ECO:0000256" key="1">
    <source>
        <dbReference type="SAM" id="MobiDB-lite"/>
    </source>
</evidence>
<feature type="compositionally biased region" description="Polar residues" evidence="1">
    <location>
        <begin position="27"/>
        <end position="47"/>
    </location>
</feature>
<evidence type="ECO:0000313" key="2">
    <source>
        <dbReference type="EMBL" id="GAA4710870.1"/>
    </source>
</evidence>
<dbReference type="InterPro" id="IPR012349">
    <property type="entry name" value="Split_barrel_FMN-bd"/>
</dbReference>
<evidence type="ECO:0000313" key="3">
    <source>
        <dbReference type="Proteomes" id="UP001500843"/>
    </source>
</evidence>
<dbReference type="PANTHER" id="PTHR34071">
    <property type="entry name" value="5-NITROIMIDAZOLE ANTIBIOTICS RESISTANCE PROTEIN, NIMA-FAMILY-RELATED PROTEIN-RELATED"/>
    <property type="match status" value="1"/>
</dbReference>
<protein>
    <submittedName>
        <fullName evidence="2">Pyridoxamine 5'-phosphate oxidase family protein</fullName>
    </submittedName>
</protein>
<dbReference type="Gene3D" id="2.30.110.10">
    <property type="entry name" value="Electron Transport, Fmn-binding Protein, Chain A"/>
    <property type="match status" value="1"/>
</dbReference>
<organism evidence="2 3">
    <name type="scientific">Promicromonospora umidemergens</name>
    <dbReference type="NCBI Taxonomy" id="629679"/>
    <lineage>
        <taxon>Bacteria</taxon>
        <taxon>Bacillati</taxon>
        <taxon>Actinomycetota</taxon>
        <taxon>Actinomycetes</taxon>
        <taxon>Micrococcales</taxon>
        <taxon>Promicromonosporaceae</taxon>
        <taxon>Promicromonospora</taxon>
    </lineage>
</organism>
<reference evidence="3" key="1">
    <citation type="journal article" date="2019" name="Int. J. Syst. Evol. Microbiol.">
        <title>The Global Catalogue of Microorganisms (GCM) 10K type strain sequencing project: providing services to taxonomists for standard genome sequencing and annotation.</title>
        <authorList>
            <consortium name="The Broad Institute Genomics Platform"/>
            <consortium name="The Broad Institute Genome Sequencing Center for Infectious Disease"/>
            <person name="Wu L."/>
            <person name="Ma J."/>
        </authorList>
    </citation>
    <scope>NUCLEOTIDE SEQUENCE [LARGE SCALE GENOMIC DNA]</scope>
    <source>
        <strain evidence="3">JCM 17975</strain>
    </source>
</reference>
<feature type="region of interest" description="Disordered" evidence="1">
    <location>
        <begin position="26"/>
        <end position="53"/>
    </location>
</feature>
<proteinExistence type="predicted"/>
<dbReference type="Pfam" id="PF12900">
    <property type="entry name" value="Pyridox_ox_2"/>
    <property type="match status" value="1"/>
</dbReference>
<dbReference type="SUPFAM" id="SSF50475">
    <property type="entry name" value="FMN-binding split barrel"/>
    <property type="match status" value="1"/>
</dbReference>
<sequence length="257" mass="27394">MTVSGGVAEVACLTRGELARAYGPLQRQASRMTTQHLSPTARTTPTRGSKRQVDDRRRLMALLTDALVAHLGVVAGTHPVVLPVAFAVDADGPDAGGTLYLHGSVAAGWLRPTLEQDVCVTVTELDGLVLARTGFHHSMNYRSAVVIGRPRQVTDQEERRRALDLIVDHMMPGRAATIPAATRKELAATAVLALPLAEASMKQRAGGASLEPGDLELTGWAGHVPLRRVADAPVTEDYVSDPVPESVLRRVAEIGRA</sequence>
<keyword evidence="3" id="KW-1185">Reference proteome</keyword>
<gene>
    <name evidence="2" type="ORF">GCM10023198_37070</name>
</gene>
<accession>A0ABP8XMN1</accession>
<dbReference type="Proteomes" id="UP001500843">
    <property type="component" value="Unassembled WGS sequence"/>
</dbReference>
<dbReference type="PANTHER" id="PTHR34071:SF2">
    <property type="entry name" value="FLAVIN-NUCLEOTIDE-BINDING PROTEIN"/>
    <property type="match status" value="1"/>
</dbReference>